<keyword evidence="3" id="KW-1185">Reference proteome</keyword>
<sequence>MPDQKGDSFEYVRLTKNLLPEAMEVIRTSFWPSENMSVAMGLSKHPELFPYMDPIVLGAAKDGVSIVALDKATGKIAGVLINKFAGEKDHALTYDKQLESSQGLIIKNYLEYLTNLEEKMLEHCKGQTSFEIFLCGVRPEYRKRGIGTKLHEEAVELAKKLKNGEASRIPVDDDPLENIVPEIITDICTTKVTQKMSQDLNFTIGSRVDYDSLIFQGESLSAKVPNGTRSITLNYFKL</sequence>
<proteinExistence type="predicted"/>
<dbReference type="Proteomes" id="UP001152799">
    <property type="component" value="Chromosome 4"/>
</dbReference>
<evidence type="ECO:0000313" key="3">
    <source>
        <dbReference type="Proteomes" id="UP001152799"/>
    </source>
</evidence>
<gene>
    <name evidence="2" type="ORF">CEUTPL_LOCUS8577</name>
</gene>
<dbReference type="Pfam" id="PF00583">
    <property type="entry name" value="Acetyltransf_1"/>
    <property type="match status" value="1"/>
</dbReference>
<dbReference type="Gene3D" id="3.40.630.30">
    <property type="match status" value="1"/>
</dbReference>
<name>A0A9N9QFC5_9CUCU</name>
<dbReference type="PANTHER" id="PTHR20905">
    <property type="entry name" value="N-ACETYLTRANSFERASE-RELATED"/>
    <property type="match status" value="1"/>
</dbReference>
<dbReference type="SUPFAM" id="SSF55729">
    <property type="entry name" value="Acyl-CoA N-acyltransferases (Nat)"/>
    <property type="match status" value="1"/>
</dbReference>
<dbReference type="InterPro" id="IPR000182">
    <property type="entry name" value="GNAT_dom"/>
</dbReference>
<dbReference type="PANTHER" id="PTHR20905:SF28">
    <property type="entry name" value="GH28833P-RELATED"/>
    <property type="match status" value="1"/>
</dbReference>
<reference evidence="2" key="1">
    <citation type="submission" date="2022-01" db="EMBL/GenBank/DDBJ databases">
        <authorList>
            <person name="King R."/>
        </authorList>
    </citation>
    <scope>NUCLEOTIDE SEQUENCE</scope>
</reference>
<dbReference type="InterPro" id="IPR016181">
    <property type="entry name" value="Acyl_CoA_acyltransferase"/>
</dbReference>
<dbReference type="OrthoDB" id="8191594at2759"/>
<evidence type="ECO:0000259" key="1">
    <source>
        <dbReference type="Pfam" id="PF00583"/>
    </source>
</evidence>
<protein>
    <recommendedName>
        <fullName evidence="1">N-acetyltransferase domain-containing protein</fullName>
    </recommendedName>
</protein>
<dbReference type="AlphaFoldDB" id="A0A9N9QFC5"/>
<organism evidence="2 3">
    <name type="scientific">Ceutorhynchus assimilis</name>
    <name type="common">cabbage seed weevil</name>
    <dbReference type="NCBI Taxonomy" id="467358"/>
    <lineage>
        <taxon>Eukaryota</taxon>
        <taxon>Metazoa</taxon>
        <taxon>Ecdysozoa</taxon>
        <taxon>Arthropoda</taxon>
        <taxon>Hexapoda</taxon>
        <taxon>Insecta</taxon>
        <taxon>Pterygota</taxon>
        <taxon>Neoptera</taxon>
        <taxon>Endopterygota</taxon>
        <taxon>Coleoptera</taxon>
        <taxon>Polyphaga</taxon>
        <taxon>Cucujiformia</taxon>
        <taxon>Curculionidae</taxon>
        <taxon>Ceutorhynchinae</taxon>
        <taxon>Ceutorhynchus</taxon>
    </lineage>
</organism>
<dbReference type="CDD" id="cd04301">
    <property type="entry name" value="NAT_SF"/>
    <property type="match status" value="1"/>
</dbReference>
<dbReference type="EMBL" id="OU892280">
    <property type="protein sequence ID" value="CAG9768026.1"/>
    <property type="molecule type" value="Genomic_DNA"/>
</dbReference>
<evidence type="ECO:0000313" key="2">
    <source>
        <dbReference type="EMBL" id="CAG9768026.1"/>
    </source>
</evidence>
<feature type="domain" description="N-acetyltransferase" evidence="1">
    <location>
        <begin position="128"/>
        <end position="161"/>
    </location>
</feature>
<dbReference type="GO" id="GO:0008080">
    <property type="term" value="F:N-acetyltransferase activity"/>
    <property type="evidence" value="ECO:0007669"/>
    <property type="project" value="TreeGrafter"/>
</dbReference>
<accession>A0A9N9QFC5</accession>